<dbReference type="OrthoDB" id="10467658at2759"/>
<proteinExistence type="predicted"/>
<accession>A0A2Z6MRY1</accession>
<gene>
    <name evidence="1" type="ORF">TSUD_209930</name>
</gene>
<dbReference type="EMBL" id="DF973549">
    <property type="protein sequence ID" value="GAU34211.1"/>
    <property type="molecule type" value="Genomic_DNA"/>
</dbReference>
<name>A0A2Z6MRY1_TRISU</name>
<dbReference type="Proteomes" id="UP000242715">
    <property type="component" value="Unassembled WGS sequence"/>
</dbReference>
<dbReference type="AlphaFoldDB" id="A0A2Z6MRY1"/>
<reference evidence="2" key="1">
    <citation type="journal article" date="2017" name="Front. Plant Sci.">
        <title>Climate Clever Clovers: New Paradigm to Reduce the Environmental Footprint of Ruminants by Breeding Low Methanogenic Forages Utilizing Haplotype Variation.</title>
        <authorList>
            <person name="Kaur P."/>
            <person name="Appels R."/>
            <person name="Bayer P.E."/>
            <person name="Keeble-Gagnere G."/>
            <person name="Wang J."/>
            <person name="Hirakawa H."/>
            <person name="Shirasawa K."/>
            <person name="Vercoe P."/>
            <person name="Stefanova K."/>
            <person name="Durmic Z."/>
            <person name="Nichols P."/>
            <person name="Revell C."/>
            <person name="Isobe S.N."/>
            <person name="Edwards D."/>
            <person name="Erskine W."/>
        </authorList>
    </citation>
    <scope>NUCLEOTIDE SEQUENCE [LARGE SCALE GENOMIC DNA]</scope>
    <source>
        <strain evidence="2">cv. Daliak</strain>
    </source>
</reference>
<protein>
    <submittedName>
        <fullName evidence="1">Uncharacterized protein</fullName>
    </submittedName>
</protein>
<keyword evidence="2" id="KW-1185">Reference proteome</keyword>
<evidence type="ECO:0000313" key="1">
    <source>
        <dbReference type="EMBL" id="GAU34211.1"/>
    </source>
</evidence>
<evidence type="ECO:0000313" key="2">
    <source>
        <dbReference type="Proteomes" id="UP000242715"/>
    </source>
</evidence>
<organism evidence="1 2">
    <name type="scientific">Trifolium subterraneum</name>
    <name type="common">Subterranean clover</name>
    <dbReference type="NCBI Taxonomy" id="3900"/>
    <lineage>
        <taxon>Eukaryota</taxon>
        <taxon>Viridiplantae</taxon>
        <taxon>Streptophyta</taxon>
        <taxon>Embryophyta</taxon>
        <taxon>Tracheophyta</taxon>
        <taxon>Spermatophyta</taxon>
        <taxon>Magnoliopsida</taxon>
        <taxon>eudicotyledons</taxon>
        <taxon>Gunneridae</taxon>
        <taxon>Pentapetalae</taxon>
        <taxon>rosids</taxon>
        <taxon>fabids</taxon>
        <taxon>Fabales</taxon>
        <taxon>Fabaceae</taxon>
        <taxon>Papilionoideae</taxon>
        <taxon>50 kb inversion clade</taxon>
        <taxon>NPAAA clade</taxon>
        <taxon>Hologalegina</taxon>
        <taxon>IRL clade</taxon>
        <taxon>Trifolieae</taxon>
        <taxon>Trifolium</taxon>
    </lineage>
</organism>
<sequence length="96" mass="11356">MDVQQQNSLKHDMQHYGNESNKWSRIIVDPELNLENFTAQQLSRAREINNLRIGMQRHERRWTVIRADDELGLCHRTPPHVQQIEDVELDGELLVT</sequence>